<gene>
    <name evidence="6" type="ORF">RFI_27100</name>
</gene>
<feature type="compositionally biased region" description="Basic residues" evidence="5">
    <location>
        <begin position="83"/>
        <end position="94"/>
    </location>
</feature>
<organism evidence="6 7">
    <name type="scientific">Reticulomyxa filosa</name>
    <dbReference type="NCBI Taxonomy" id="46433"/>
    <lineage>
        <taxon>Eukaryota</taxon>
        <taxon>Sar</taxon>
        <taxon>Rhizaria</taxon>
        <taxon>Retaria</taxon>
        <taxon>Foraminifera</taxon>
        <taxon>Monothalamids</taxon>
        <taxon>Reticulomyxidae</taxon>
        <taxon>Reticulomyxa</taxon>
    </lineage>
</organism>
<evidence type="ECO:0000256" key="5">
    <source>
        <dbReference type="SAM" id="MobiDB-lite"/>
    </source>
</evidence>
<dbReference type="GO" id="GO:0000703">
    <property type="term" value="F:oxidized pyrimidine nucleobase lesion DNA N-glycosylase activity"/>
    <property type="evidence" value="ECO:0007669"/>
    <property type="project" value="TreeGrafter"/>
</dbReference>
<keyword evidence="3" id="KW-0234">DNA repair</keyword>
<dbReference type="AlphaFoldDB" id="X6M9F9"/>
<dbReference type="EMBL" id="ASPP01023557">
    <property type="protein sequence ID" value="ETO10276.1"/>
    <property type="molecule type" value="Genomic_DNA"/>
</dbReference>
<dbReference type="PANTHER" id="PTHR43286:SF1">
    <property type="entry name" value="ENDONUCLEASE III-LIKE PROTEIN 1"/>
    <property type="match status" value="1"/>
</dbReference>
<feature type="region of interest" description="Disordered" evidence="5">
    <location>
        <begin position="1"/>
        <end position="112"/>
    </location>
</feature>
<name>X6M9F9_RETFI</name>
<dbReference type="Proteomes" id="UP000023152">
    <property type="component" value="Unassembled WGS sequence"/>
</dbReference>
<dbReference type="SUPFAM" id="SSF48150">
    <property type="entry name" value="DNA-glycosylase"/>
    <property type="match status" value="1"/>
</dbReference>
<dbReference type="InterPro" id="IPR011257">
    <property type="entry name" value="DNA_glycosylase"/>
</dbReference>
<evidence type="ECO:0008006" key="8">
    <source>
        <dbReference type="Google" id="ProtNLM"/>
    </source>
</evidence>
<dbReference type="GO" id="GO:0003906">
    <property type="term" value="F:DNA-(apurinic or apyrimidinic site) endonuclease activity"/>
    <property type="evidence" value="ECO:0007669"/>
    <property type="project" value="TreeGrafter"/>
</dbReference>
<dbReference type="Gene3D" id="1.10.340.30">
    <property type="entry name" value="Hypothetical protein, domain 2"/>
    <property type="match status" value="1"/>
</dbReference>
<dbReference type="GO" id="GO:0005634">
    <property type="term" value="C:nucleus"/>
    <property type="evidence" value="ECO:0007669"/>
    <property type="project" value="TreeGrafter"/>
</dbReference>
<comment type="caution">
    <text evidence="6">The sequence shown here is derived from an EMBL/GenBank/DDBJ whole genome shotgun (WGS) entry which is preliminary data.</text>
</comment>
<proteinExistence type="predicted"/>
<keyword evidence="7" id="KW-1185">Reference proteome</keyword>
<keyword evidence="2" id="KW-0378">Hydrolase</keyword>
<evidence type="ECO:0000256" key="4">
    <source>
        <dbReference type="ARBA" id="ARBA00023295"/>
    </source>
</evidence>
<feature type="non-terminal residue" evidence="6">
    <location>
        <position position="284"/>
    </location>
</feature>
<sequence>MNGRIATTLLTDRDDTKATVTPDQTNLQQNEPKAAFPKKRNLRADIKEEEEDTQKVEEKQWLEPPKLRGMIGDEINSNSNSNQKKKRKRRRRIRNNSDKAEMESEKDDTTTPLTDIEDCINIGMNELLNTVTINKQMNKQTNLKKKKKIIYTYTYIDCDFVPLTQTIIDSVKAKAKEQHIPPKWDEMYEGIYRMRSEVNGIAYNADVDRVGCAYLADQSADKKTQRFHLLVALLLSSQTRDPVTAQAMAKLKTKFNGLTVEAICSVKDIKQIDECICKVGFHNR</sequence>
<evidence type="ECO:0000313" key="7">
    <source>
        <dbReference type="Proteomes" id="UP000023152"/>
    </source>
</evidence>
<evidence type="ECO:0000256" key="1">
    <source>
        <dbReference type="ARBA" id="ARBA00022763"/>
    </source>
</evidence>
<evidence type="ECO:0000256" key="2">
    <source>
        <dbReference type="ARBA" id="ARBA00022801"/>
    </source>
</evidence>
<accession>X6M9F9</accession>
<dbReference type="GO" id="GO:0006285">
    <property type="term" value="P:base-excision repair, AP site formation"/>
    <property type="evidence" value="ECO:0007669"/>
    <property type="project" value="TreeGrafter"/>
</dbReference>
<dbReference type="OrthoDB" id="2099276at2759"/>
<evidence type="ECO:0000256" key="3">
    <source>
        <dbReference type="ARBA" id="ARBA00023204"/>
    </source>
</evidence>
<evidence type="ECO:0000313" key="6">
    <source>
        <dbReference type="EMBL" id="ETO10276.1"/>
    </source>
</evidence>
<keyword evidence="1" id="KW-0227">DNA damage</keyword>
<feature type="compositionally biased region" description="Basic and acidic residues" evidence="5">
    <location>
        <begin position="95"/>
        <end position="109"/>
    </location>
</feature>
<dbReference type="PANTHER" id="PTHR43286">
    <property type="entry name" value="ENDONUCLEASE III-LIKE PROTEIN 1"/>
    <property type="match status" value="1"/>
</dbReference>
<reference evidence="6 7" key="1">
    <citation type="journal article" date="2013" name="Curr. Biol.">
        <title>The Genome of the Foraminiferan Reticulomyxa filosa.</title>
        <authorList>
            <person name="Glockner G."/>
            <person name="Hulsmann N."/>
            <person name="Schleicher M."/>
            <person name="Noegel A.A."/>
            <person name="Eichinger L."/>
            <person name="Gallinger C."/>
            <person name="Pawlowski J."/>
            <person name="Sierra R."/>
            <person name="Euteneuer U."/>
            <person name="Pillet L."/>
            <person name="Moustafa A."/>
            <person name="Platzer M."/>
            <person name="Groth M."/>
            <person name="Szafranski K."/>
            <person name="Schliwa M."/>
        </authorList>
    </citation>
    <scope>NUCLEOTIDE SEQUENCE [LARGE SCALE GENOMIC DNA]</scope>
</reference>
<keyword evidence="4" id="KW-0326">Glycosidase</keyword>
<feature type="compositionally biased region" description="Polar residues" evidence="5">
    <location>
        <begin position="18"/>
        <end position="31"/>
    </location>
</feature>
<dbReference type="GO" id="GO:0006289">
    <property type="term" value="P:nucleotide-excision repair"/>
    <property type="evidence" value="ECO:0007669"/>
    <property type="project" value="TreeGrafter"/>
</dbReference>
<protein>
    <recommendedName>
        <fullName evidence="8">HhH-GPD domain-containing protein</fullName>
    </recommendedName>
</protein>